<feature type="transmembrane region" description="Helical" evidence="6">
    <location>
        <begin position="710"/>
        <end position="730"/>
    </location>
</feature>
<comment type="caution">
    <text evidence="8">The sequence shown here is derived from an EMBL/GenBank/DDBJ whole genome shotgun (WGS) entry which is preliminary data.</text>
</comment>
<evidence type="ECO:0000313" key="9">
    <source>
        <dbReference type="Proteomes" id="UP000672602"/>
    </source>
</evidence>
<feature type="transmembrane region" description="Helical" evidence="6">
    <location>
        <begin position="737"/>
        <end position="757"/>
    </location>
</feature>
<feature type="transmembrane region" description="Helical" evidence="6">
    <location>
        <begin position="298"/>
        <end position="320"/>
    </location>
</feature>
<keyword evidence="5 6" id="KW-0472">Membrane</keyword>
<sequence length="861" mass="90403">MLDRLATPLKRFGAAWVRSCARRPVACLGLALALAAGSLAVADARLTFETDATALIPADTGFLQTYERYKRLFPYDRRVNIVVIDAPGADQAADAQRALARALAGHERFFNAVRTPDDTAFMRRNGLLYLSVERLEAVSGRLLAAQPAIAELARDPSLRGVAEVYLLAVQNDPEAARSLADFLAESAVRARDGAPPAASWSGLLLGPEAAPSRRLILVQGRLDGDEQAVGGDTSRVIREEARGLGLTAENGYRVRLTGRGPLSAEEVDGLTADLQRAGLISLALVAVVMWLGFRSFRLIAIGVATLLTGLAWTAGFAALAVGSLNLLSAVFAVLFIGLGIDFAIHFALRFREEAAFGDGAVRALSRTGGACLSALGLCAVTSAVGFLAFLPTDFRGLAELGLISAGGIVLAFLASFTVMPSLLALCRVASLPDDKGRDLPGGPALARWISRRRRAILLIGFALAVFGALLTTRIAFDFNTLSLKDPDAESIATLRDLQDDGTLTPYSLSVVTDTPEAANAVAARLAVLPEVASARGPASLLPEEQALKLAIVADMAASLWPALNPRRTMEALSDAGRAEAVAALRDVAASVGGAAPARLMSALDGLTDASSPAAALAEYEGRLTRHLPDLMTRLKAVLEARAVTLDDVPEAMKARYIGEAGHGRAVALPAEDLTDFRALRRFTEAVTALYPDAIGRPVLEAGVGDIVTRAFLQAILGAAATVFLLIWWVLASGRAALCVMAPLGLSVVVLGGYSVLFDRPFNSTNVIVVPLILGLGVDNGVHFVMRLRDETSLGLLMRSSTPRAVLMSGATTIASFATLILSDNRGIAGMGEFLTIGVVTVLGATCVLLPALLLRAGDASR</sequence>
<feature type="domain" description="Membrane transport protein MMPL" evidence="7">
    <location>
        <begin position="706"/>
        <end position="859"/>
    </location>
</feature>
<keyword evidence="4 6" id="KW-1133">Transmembrane helix</keyword>
<feature type="transmembrane region" description="Helical" evidence="6">
    <location>
        <begin position="833"/>
        <end position="854"/>
    </location>
</feature>
<dbReference type="Proteomes" id="UP000672602">
    <property type="component" value="Unassembled WGS sequence"/>
</dbReference>
<dbReference type="PANTHER" id="PTHR33406:SF13">
    <property type="entry name" value="MEMBRANE PROTEIN YDFJ"/>
    <property type="match status" value="1"/>
</dbReference>
<feature type="transmembrane region" description="Helical" evidence="6">
    <location>
        <begin position="402"/>
        <end position="425"/>
    </location>
</feature>
<dbReference type="RefSeq" id="WP_210680582.1">
    <property type="nucleotide sequence ID" value="NZ_JAGMWN010000001.1"/>
</dbReference>
<dbReference type="AlphaFoldDB" id="A0A8J7S3J0"/>
<dbReference type="EMBL" id="JAGMWN010000001">
    <property type="protein sequence ID" value="MBP5856029.1"/>
    <property type="molecule type" value="Genomic_DNA"/>
</dbReference>
<keyword evidence="9" id="KW-1185">Reference proteome</keyword>
<dbReference type="InterPro" id="IPR004869">
    <property type="entry name" value="MMPL_dom"/>
</dbReference>
<gene>
    <name evidence="8" type="ORF">KAJ83_03350</name>
</gene>
<dbReference type="Pfam" id="PF03176">
    <property type="entry name" value="MMPL"/>
    <property type="match status" value="2"/>
</dbReference>
<feature type="transmembrane region" description="Helical" evidence="6">
    <location>
        <begin position="804"/>
        <end position="821"/>
    </location>
</feature>
<reference evidence="8" key="1">
    <citation type="submission" date="2021-04" db="EMBL/GenBank/DDBJ databases">
        <authorList>
            <person name="Zhang D.-C."/>
        </authorList>
    </citation>
    <scope>NUCLEOTIDE SEQUENCE</scope>
    <source>
        <strain evidence="8">CGMCC 1.15697</strain>
    </source>
</reference>
<evidence type="ECO:0000256" key="1">
    <source>
        <dbReference type="ARBA" id="ARBA00004651"/>
    </source>
</evidence>
<protein>
    <submittedName>
        <fullName evidence="8">MMPL family transporter</fullName>
    </submittedName>
</protein>
<evidence type="ECO:0000256" key="5">
    <source>
        <dbReference type="ARBA" id="ARBA00023136"/>
    </source>
</evidence>
<evidence type="ECO:0000256" key="2">
    <source>
        <dbReference type="ARBA" id="ARBA00022475"/>
    </source>
</evidence>
<dbReference type="InterPro" id="IPR050545">
    <property type="entry name" value="Mycobact_MmpL"/>
</dbReference>
<accession>A0A8J7S3J0</accession>
<comment type="subcellular location">
    <subcellularLocation>
        <location evidence="1">Cell membrane</location>
        <topology evidence="1">Multi-pass membrane protein</topology>
    </subcellularLocation>
</comment>
<name>A0A8J7S3J0_9PROT</name>
<evidence type="ECO:0000256" key="3">
    <source>
        <dbReference type="ARBA" id="ARBA00022692"/>
    </source>
</evidence>
<feature type="transmembrane region" description="Helical" evidence="6">
    <location>
        <begin position="455"/>
        <end position="476"/>
    </location>
</feature>
<feature type="domain" description="Membrane transport protein MMPL" evidence="7">
    <location>
        <begin position="228"/>
        <end position="448"/>
    </location>
</feature>
<feature type="transmembrane region" description="Helical" evidence="6">
    <location>
        <begin position="369"/>
        <end position="390"/>
    </location>
</feature>
<dbReference type="Gene3D" id="1.20.1640.10">
    <property type="entry name" value="Multidrug efflux transporter AcrB transmembrane domain"/>
    <property type="match status" value="2"/>
</dbReference>
<organism evidence="8 9">
    <name type="scientific">Marivibrio halodurans</name>
    <dbReference type="NCBI Taxonomy" id="2039722"/>
    <lineage>
        <taxon>Bacteria</taxon>
        <taxon>Pseudomonadati</taxon>
        <taxon>Pseudomonadota</taxon>
        <taxon>Alphaproteobacteria</taxon>
        <taxon>Rhodospirillales</taxon>
        <taxon>Rhodospirillaceae</taxon>
        <taxon>Marivibrio</taxon>
    </lineage>
</organism>
<dbReference type="PANTHER" id="PTHR33406">
    <property type="entry name" value="MEMBRANE PROTEIN MJ1562-RELATED"/>
    <property type="match status" value="1"/>
</dbReference>
<keyword evidence="3 6" id="KW-0812">Transmembrane</keyword>
<dbReference type="GO" id="GO:0005886">
    <property type="term" value="C:plasma membrane"/>
    <property type="evidence" value="ECO:0007669"/>
    <property type="project" value="UniProtKB-SubCell"/>
</dbReference>
<evidence type="ECO:0000256" key="6">
    <source>
        <dbReference type="SAM" id="Phobius"/>
    </source>
</evidence>
<proteinExistence type="predicted"/>
<feature type="transmembrane region" description="Helical" evidence="6">
    <location>
        <begin position="763"/>
        <end position="784"/>
    </location>
</feature>
<evidence type="ECO:0000259" key="7">
    <source>
        <dbReference type="Pfam" id="PF03176"/>
    </source>
</evidence>
<evidence type="ECO:0000256" key="4">
    <source>
        <dbReference type="ARBA" id="ARBA00022989"/>
    </source>
</evidence>
<dbReference type="SUPFAM" id="SSF82866">
    <property type="entry name" value="Multidrug efflux transporter AcrB transmembrane domain"/>
    <property type="match status" value="2"/>
</dbReference>
<feature type="transmembrane region" description="Helical" evidence="6">
    <location>
        <begin position="274"/>
        <end position="291"/>
    </location>
</feature>
<keyword evidence="2" id="KW-1003">Cell membrane</keyword>
<feature type="transmembrane region" description="Helical" evidence="6">
    <location>
        <begin position="326"/>
        <end position="348"/>
    </location>
</feature>
<evidence type="ECO:0000313" key="8">
    <source>
        <dbReference type="EMBL" id="MBP5856029.1"/>
    </source>
</evidence>